<dbReference type="InterPro" id="IPR001932">
    <property type="entry name" value="PPM-type_phosphatase-like_dom"/>
</dbReference>
<dbReference type="InterPro" id="IPR036457">
    <property type="entry name" value="PPM-type-like_dom_sf"/>
</dbReference>
<dbReference type="Gene3D" id="3.30.565.10">
    <property type="entry name" value="Histidine kinase-like ATPase, C-terminal domain"/>
    <property type="match status" value="1"/>
</dbReference>
<dbReference type="Pfam" id="PF07228">
    <property type="entry name" value="SpoIIE"/>
    <property type="match status" value="1"/>
</dbReference>
<keyword evidence="1" id="KW-0378">Hydrolase</keyword>
<dbReference type="Proteomes" id="UP001458415">
    <property type="component" value="Unassembled WGS sequence"/>
</dbReference>
<gene>
    <name evidence="3" type="ORF">ABT317_06245</name>
</gene>
<dbReference type="SUPFAM" id="SSF55874">
    <property type="entry name" value="ATPase domain of HSP90 chaperone/DNA topoisomerase II/histidine kinase"/>
    <property type="match status" value="1"/>
</dbReference>
<dbReference type="Pfam" id="PF13581">
    <property type="entry name" value="HATPase_c_2"/>
    <property type="match status" value="1"/>
</dbReference>
<reference evidence="3 4" key="1">
    <citation type="submission" date="2024-06" db="EMBL/GenBank/DDBJ databases">
        <title>The Natural Products Discovery Center: Release of the First 8490 Sequenced Strains for Exploring Actinobacteria Biosynthetic Diversity.</title>
        <authorList>
            <person name="Kalkreuter E."/>
            <person name="Kautsar S.A."/>
            <person name="Yang D."/>
            <person name="Bader C.D."/>
            <person name="Teijaro C.N."/>
            <person name="Fluegel L."/>
            <person name="Davis C.M."/>
            <person name="Simpson J.R."/>
            <person name="Lauterbach L."/>
            <person name="Steele A.D."/>
            <person name="Gui C."/>
            <person name="Meng S."/>
            <person name="Li G."/>
            <person name="Viehrig K."/>
            <person name="Ye F."/>
            <person name="Su P."/>
            <person name="Kiefer A.F."/>
            <person name="Nichols A."/>
            <person name="Cepeda A.J."/>
            <person name="Yan W."/>
            <person name="Fan B."/>
            <person name="Jiang Y."/>
            <person name="Adhikari A."/>
            <person name="Zheng C.-J."/>
            <person name="Schuster L."/>
            <person name="Cowan T.M."/>
            <person name="Smanski M.J."/>
            <person name="Chevrette M.G."/>
            <person name="De Carvalho L.P.S."/>
            <person name="Shen B."/>
        </authorList>
    </citation>
    <scope>NUCLEOTIDE SEQUENCE [LARGE SCALE GENOMIC DNA]</scope>
    <source>
        <strain evidence="3 4">NPDC000634</strain>
    </source>
</reference>
<dbReference type="InterPro" id="IPR036890">
    <property type="entry name" value="HATPase_C_sf"/>
</dbReference>
<organism evidence="3 4">
    <name type="scientific">Streptomyces carpinensis</name>
    <dbReference type="NCBI Taxonomy" id="66369"/>
    <lineage>
        <taxon>Bacteria</taxon>
        <taxon>Bacillati</taxon>
        <taxon>Actinomycetota</taxon>
        <taxon>Actinomycetes</taxon>
        <taxon>Kitasatosporales</taxon>
        <taxon>Streptomycetaceae</taxon>
        <taxon>Streptomyces</taxon>
    </lineage>
</organism>
<dbReference type="InterPro" id="IPR003594">
    <property type="entry name" value="HATPase_dom"/>
</dbReference>
<accession>A0ABV1VYV4</accession>
<dbReference type="PANTHER" id="PTHR43156:SF2">
    <property type="entry name" value="STAGE II SPORULATION PROTEIN E"/>
    <property type="match status" value="1"/>
</dbReference>
<evidence type="ECO:0000313" key="3">
    <source>
        <dbReference type="EMBL" id="MER6976638.1"/>
    </source>
</evidence>
<keyword evidence="4" id="KW-1185">Reference proteome</keyword>
<dbReference type="RefSeq" id="WP_341868661.1">
    <property type="nucleotide sequence ID" value="NZ_MUBM01000016.1"/>
</dbReference>
<keyword evidence="3" id="KW-0067">ATP-binding</keyword>
<dbReference type="EMBL" id="JBEPCU010000056">
    <property type="protein sequence ID" value="MER6976638.1"/>
    <property type="molecule type" value="Genomic_DNA"/>
</dbReference>
<proteinExistence type="predicted"/>
<name>A0ABV1VYV4_9ACTN</name>
<dbReference type="Gene3D" id="3.60.40.10">
    <property type="entry name" value="PPM-type phosphatase domain"/>
    <property type="match status" value="1"/>
</dbReference>
<evidence type="ECO:0000256" key="1">
    <source>
        <dbReference type="ARBA" id="ARBA00022801"/>
    </source>
</evidence>
<feature type="domain" description="PPM-type phosphatase" evidence="2">
    <location>
        <begin position="32"/>
        <end position="253"/>
    </location>
</feature>
<dbReference type="PANTHER" id="PTHR43156">
    <property type="entry name" value="STAGE II SPORULATION PROTEIN E-RELATED"/>
    <property type="match status" value="1"/>
</dbReference>
<dbReference type="GO" id="GO:0005524">
    <property type="term" value="F:ATP binding"/>
    <property type="evidence" value="ECO:0007669"/>
    <property type="project" value="UniProtKB-KW"/>
</dbReference>
<comment type="caution">
    <text evidence="3">The sequence shown here is derived from an EMBL/GenBank/DDBJ whole genome shotgun (WGS) entry which is preliminary data.</text>
</comment>
<dbReference type="CDD" id="cd16936">
    <property type="entry name" value="HATPase_RsbW-like"/>
    <property type="match status" value="1"/>
</dbReference>
<protein>
    <submittedName>
        <fullName evidence="3">ATP-binding SpoIIE family protein phosphatase</fullName>
    </submittedName>
</protein>
<evidence type="ECO:0000313" key="4">
    <source>
        <dbReference type="Proteomes" id="UP001458415"/>
    </source>
</evidence>
<dbReference type="InterPro" id="IPR052016">
    <property type="entry name" value="Bact_Sigma-Reg"/>
</dbReference>
<dbReference type="SMART" id="SM00331">
    <property type="entry name" value="PP2C_SIG"/>
    <property type="match status" value="1"/>
</dbReference>
<dbReference type="SUPFAM" id="SSF81606">
    <property type="entry name" value="PP2C-like"/>
    <property type="match status" value="1"/>
</dbReference>
<keyword evidence="3" id="KW-0547">Nucleotide-binding</keyword>
<sequence length="383" mass="40821">MDNARQYAREHATALALQRNLLPHRLMGGAAVEVASRYLPADTDAGVGGDWFDVIPLSGARVALVVGDVVGHGINAAATMGRLRTAVRTLAHMELPPDELLARLDDTFQRLAEEDTDVPDQPPALIGATCLYTVYDPVTHQCTMAAAGHPPPAIVDPQGQATFPDLPTGAPLGLGLGVPFEAMELELPEGSLLALYTDGLIETRDDDIDAGMHRLGTALAQPSPSLENLCTRATEGFPGQAPSDDITLLLARTRSLSPTQVASWTLPSDQSAARSARHMAARQLSAWGLEELQGPTELIVSELVTNALRHSTGPIGLRLIQHHVLTCEVFDTNGNSPRLRHVTSVDENGRGLFLVSQLSHRWGARPVSGGKVIWAEQDLASAA</sequence>
<evidence type="ECO:0000259" key="2">
    <source>
        <dbReference type="SMART" id="SM00331"/>
    </source>
</evidence>